<dbReference type="OrthoDB" id="2489132at2"/>
<dbReference type="Gene3D" id="1.10.287.950">
    <property type="entry name" value="Methyl-accepting chemotaxis protein"/>
    <property type="match status" value="1"/>
</dbReference>
<dbReference type="Proteomes" id="UP000256869">
    <property type="component" value="Unassembled WGS sequence"/>
</dbReference>
<dbReference type="RefSeq" id="WP_115995083.1">
    <property type="nucleotide sequence ID" value="NZ_QRDY01000020.1"/>
</dbReference>
<keyword evidence="7" id="KW-0812">Transmembrane</keyword>
<reference evidence="10 11" key="1">
    <citation type="submission" date="2018-07" db="EMBL/GenBank/DDBJ databases">
        <title>Genomic Encyclopedia of Type Strains, Phase III (KMG-III): the genomes of soil and plant-associated and newly described type strains.</title>
        <authorList>
            <person name="Whitman W."/>
        </authorList>
    </citation>
    <scope>NUCLEOTIDE SEQUENCE [LARGE SCALE GENOMIC DNA]</scope>
    <source>
        <strain evidence="10 11">CECT 8236</strain>
    </source>
</reference>
<dbReference type="EMBL" id="QRDY01000020">
    <property type="protein sequence ID" value="RED54974.1"/>
    <property type="molecule type" value="Genomic_DNA"/>
</dbReference>
<evidence type="ECO:0000256" key="2">
    <source>
        <dbReference type="ARBA" id="ARBA00022475"/>
    </source>
</evidence>
<proteinExistence type="inferred from homology"/>
<accession>A0A3D9HZQ4</accession>
<dbReference type="GO" id="GO:0007165">
    <property type="term" value="P:signal transduction"/>
    <property type="evidence" value="ECO:0007669"/>
    <property type="project" value="UniProtKB-KW"/>
</dbReference>
<dbReference type="SMART" id="SM00304">
    <property type="entry name" value="HAMP"/>
    <property type="match status" value="1"/>
</dbReference>
<dbReference type="GO" id="GO:0005886">
    <property type="term" value="C:plasma membrane"/>
    <property type="evidence" value="ECO:0007669"/>
    <property type="project" value="UniProtKB-SubCell"/>
</dbReference>
<feature type="domain" description="Methyl-accepting transducer" evidence="8">
    <location>
        <begin position="461"/>
        <end position="715"/>
    </location>
</feature>
<keyword evidence="7" id="KW-1133">Transmembrane helix</keyword>
<feature type="transmembrane region" description="Helical" evidence="7">
    <location>
        <begin position="379"/>
        <end position="399"/>
    </location>
</feature>
<evidence type="ECO:0000256" key="7">
    <source>
        <dbReference type="SAM" id="Phobius"/>
    </source>
</evidence>
<evidence type="ECO:0000256" key="3">
    <source>
        <dbReference type="ARBA" id="ARBA00023136"/>
    </source>
</evidence>
<dbReference type="SMART" id="SM00283">
    <property type="entry name" value="MA"/>
    <property type="match status" value="1"/>
</dbReference>
<dbReference type="PANTHER" id="PTHR32089">
    <property type="entry name" value="METHYL-ACCEPTING CHEMOTAXIS PROTEIN MCPB"/>
    <property type="match status" value="1"/>
</dbReference>
<evidence type="ECO:0000259" key="9">
    <source>
        <dbReference type="PROSITE" id="PS50885"/>
    </source>
</evidence>
<sequence length="750" mass="83252">MFSWLGWKQGLPLWWSTRLNRPLMKDVEDIFEGIAETRVQVLKDWTGEYWRHLERLLEQMTSVEASAAQSGKTNANGNIGGNGYQEAWNRLFGATYSRASDLTEIFVLDSKGSVSYSTHSPHQGQEYGAGSILAAGLDYARGEGGEGRKCLFGPYGDPMTLQTGSRSSPFHDKMTLLFIQPIIKDGVWSGALCARVPNDVIGDLIQRESGHVYPDSGDNYIFMAKPLLNKQIALGTALSRSRFEDRTFTHGENLKDGVTTDWGIVSVKEHTELELMFTDPATGELHPGVANTIRNGSNLFVGFPGYSDYRHISVIGKGVTFQLPHCPDVWGMMCEGDLEEVYRIRGIAFRQLRPHALYVGSLGIVSAVALYFVAREGSLMSVALSALALNLIFGLFTVVSVHRRTHRRIVDPIRKINRFIRINAEGEGDLTQRLETKEFDNDETRELSKWINNMIDSLEGIMLKVKLATEDVSSSQHLLNESTVTTASSTERVSGKVHDMLRSIRRQLKDIDIAKEVADEMRQTLHMLEEKASQQITIAQGEVGRIGDKMSEISVRVAETNETIRVFMDTANEIRGVLNVIEEISSQTNLLALNAAIEAARVGEHGRGFAVVANEIRKLADMTRQSTEEVHGFVEKIAMHAQEAYSSITEGTKVVSEGNELVATATETLGDAKADDSLKTQVIDEVVVLMEKVAAVSIENRAISTEVEGRVQELLSDIVNVRHTSNNVEAITAFMQQLVGQFRLTETRKR</sequence>
<dbReference type="PROSITE" id="PS50885">
    <property type="entry name" value="HAMP"/>
    <property type="match status" value="1"/>
</dbReference>
<comment type="similarity">
    <text evidence="5">Belongs to the methyl-accepting chemotaxis (MCP) protein family.</text>
</comment>
<keyword evidence="2" id="KW-1003">Cell membrane</keyword>
<comment type="subcellular location">
    <subcellularLocation>
        <location evidence="1">Cell membrane</location>
    </subcellularLocation>
</comment>
<keyword evidence="3 7" id="KW-0472">Membrane</keyword>
<dbReference type="InterPro" id="IPR003660">
    <property type="entry name" value="HAMP_dom"/>
</dbReference>
<keyword evidence="4 6" id="KW-0807">Transducer</keyword>
<gene>
    <name evidence="10" type="ORF">DFP95_12068</name>
</gene>
<evidence type="ECO:0000259" key="8">
    <source>
        <dbReference type="PROSITE" id="PS50111"/>
    </source>
</evidence>
<name>A0A3D9HZQ4_9BACL</name>
<evidence type="ECO:0000256" key="6">
    <source>
        <dbReference type="PROSITE-ProRule" id="PRU00284"/>
    </source>
</evidence>
<evidence type="ECO:0000313" key="11">
    <source>
        <dbReference type="Proteomes" id="UP000256869"/>
    </source>
</evidence>
<dbReference type="CDD" id="cd06225">
    <property type="entry name" value="HAMP"/>
    <property type="match status" value="1"/>
</dbReference>
<dbReference type="Pfam" id="PF00015">
    <property type="entry name" value="MCPsignal"/>
    <property type="match status" value="1"/>
</dbReference>
<evidence type="ECO:0000256" key="5">
    <source>
        <dbReference type="ARBA" id="ARBA00029447"/>
    </source>
</evidence>
<protein>
    <submittedName>
        <fullName evidence="10">Methyl-accepting chemotaxis protein</fullName>
    </submittedName>
</protein>
<feature type="domain" description="HAMP" evidence="9">
    <location>
        <begin position="407"/>
        <end position="463"/>
    </location>
</feature>
<dbReference type="AlphaFoldDB" id="A0A3D9HZQ4"/>
<dbReference type="SUPFAM" id="SSF58104">
    <property type="entry name" value="Methyl-accepting chemotaxis protein (MCP) signaling domain"/>
    <property type="match status" value="1"/>
</dbReference>
<keyword evidence="11" id="KW-1185">Reference proteome</keyword>
<evidence type="ECO:0000256" key="1">
    <source>
        <dbReference type="ARBA" id="ARBA00004236"/>
    </source>
</evidence>
<dbReference type="InterPro" id="IPR004089">
    <property type="entry name" value="MCPsignal_dom"/>
</dbReference>
<dbReference type="PROSITE" id="PS50111">
    <property type="entry name" value="CHEMOTAXIS_TRANSDUC_2"/>
    <property type="match status" value="1"/>
</dbReference>
<dbReference type="PANTHER" id="PTHR32089:SF112">
    <property type="entry name" value="LYSOZYME-LIKE PROTEIN-RELATED"/>
    <property type="match status" value="1"/>
</dbReference>
<organism evidence="10 11">
    <name type="scientific">Cohnella lupini</name>
    <dbReference type="NCBI Taxonomy" id="1294267"/>
    <lineage>
        <taxon>Bacteria</taxon>
        <taxon>Bacillati</taxon>
        <taxon>Bacillota</taxon>
        <taxon>Bacilli</taxon>
        <taxon>Bacillales</taxon>
        <taxon>Paenibacillaceae</taxon>
        <taxon>Cohnella</taxon>
    </lineage>
</organism>
<evidence type="ECO:0000256" key="4">
    <source>
        <dbReference type="ARBA" id="ARBA00023224"/>
    </source>
</evidence>
<feature type="transmembrane region" description="Helical" evidence="7">
    <location>
        <begin position="355"/>
        <end position="373"/>
    </location>
</feature>
<comment type="caution">
    <text evidence="10">The sequence shown here is derived from an EMBL/GenBank/DDBJ whole genome shotgun (WGS) entry which is preliminary data.</text>
</comment>
<evidence type="ECO:0000313" key="10">
    <source>
        <dbReference type="EMBL" id="RED54974.1"/>
    </source>
</evidence>